<dbReference type="Proteomes" id="UP001163046">
    <property type="component" value="Unassembled WGS sequence"/>
</dbReference>
<accession>A0A9W9YEZ9</accession>
<dbReference type="InterPro" id="IPR036188">
    <property type="entry name" value="FAD/NAD-bd_sf"/>
</dbReference>
<organism evidence="1 2">
    <name type="scientific">Desmophyllum pertusum</name>
    <dbReference type="NCBI Taxonomy" id="174260"/>
    <lineage>
        <taxon>Eukaryota</taxon>
        <taxon>Metazoa</taxon>
        <taxon>Cnidaria</taxon>
        <taxon>Anthozoa</taxon>
        <taxon>Hexacorallia</taxon>
        <taxon>Scleractinia</taxon>
        <taxon>Caryophylliina</taxon>
        <taxon>Caryophylliidae</taxon>
        <taxon>Desmophyllum</taxon>
    </lineage>
</organism>
<dbReference type="AlphaFoldDB" id="A0A9W9YEZ9"/>
<reference evidence="1" key="1">
    <citation type="submission" date="2023-01" db="EMBL/GenBank/DDBJ databases">
        <title>Genome assembly of the deep-sea coral Lophelia pertusa.</title>
        <authorList>
            <person name="Herrera S."/>
            <person name="Cordes E."/>
        </authorList>
    </citation>
    <scope>NUCLEOTIDE SEQUENCE</scope>
    <source>
        <strain evidence="1">USNM1676648</strain>
        <tissue evidence="1">Polyp</tissue>
    </source>
</reference>
<dbReference type="EMBL" id="MU827781">
    <property type="protein sequence ID" value="KAJ7337285.1"/>
    <property type="molecule type" value="Genomic_DNA"/>
</dbReference>
<sequence>MTDITTALERSAKRVGVKMYLNEKVNALNRNGDMFAVRTDHFSVSAKKLIIAVPSIPLGEITGDVATEIQTNYQFKAAAIYSYAWWENATLSHNITLKPFEIFTSVMTCLSWIMPYRHQTKAGSNASRYDLEKWAKRPFPGEEIYVVDEAYSVIDVWNEGYYALKEGWGIEQPEP</sequence>
<dbReference type="SUPFAM" id="SSF51905">
    <property type="entry name" value="FAD/NAD(P)-binding domain"/>
    <property type="match status" value="1"/>
</dbReference>
<comment type="caution">
    <text evidence="1">The sequence shown here is derived from an EMBL/GenBank/DDBJ whole genome shotgun (WGS) entry which is preliminary data.</text>
</comment>
<dbReference type="Gene3D" id="3.50.50.60">
    <property type="entry name" value="FAD/NAD(P)-binding domain"/>
    <property type="match status" value="1"/>
</dbReference>
<evidence type="ECO:0000313" key="1">
    <source>
        <dbReference type="EMBL" id="KAJ7337285.1"/>
    </source>
</evidence>
<name>A0A9W9YEZ9_9CNID</name>
<dbReference type="OrthoDB" id="5977782at2759"/>
<proteinExistence type="predicted"/>
<protein>
    <submittedName>
        <fullName evidence="1">Uncharacterized protein</fullName>
    </submittedName>
</protein>
<gene>
    <name evidence="1" type="ORF">OS493_010142</name>
</gene>
<keyword evidence="2" id="KW-1185">Reference proteome</keyword>
<evidence type="ECO:0000313" key="2">
    <source>
        <dbReference type="Proteomes" id="UP001163046"/>
    </source>
</evidence>